<dbReference type="AlphaFoldDB" id="A0A6N9TSB4"/>
<accession>A0A6N9TSB4</accession>
<evidence type="ECO:0000256" key="1">
    <source>
        <dbReference type="SAM" id="Phobius"/>
    </source>
</evidence>
<dbReference type="PANTHER" id="PTHR32063">
    <property type="match status" value="1"/>
</dbReference>
<keyword evidence="3" id="KW-1185">Reference proteome</keyword>
<comment type="caution">
    <text evidence="2">The sequence shown here is derived from an EMBL/GenBank/DDBJ whole genome shotgun (WGS) entry which is preliminary data.</text>
</comment>
<dbReference type="Proteomes" id="UP000469346">
    <property type="component" value="Unassembled WGS sequence"/>
</dbReference>
<feature type="transmembrane region" description="Helical" evidence="1">
    <location>
        <begin position="453"/>
        <end position="473"/>
    </location>
</feature>
<keyword evidence="1" id="KW-0472">Membrane</keyword>
<dbReference type="GO" id="GO:0042910">
    <property type="term" value="F:xenobiotic transmembrane transporter activity"/>
    <property type="evidence" value="ECO:0007669"/>
    <property type="project" value="TreeGrafter"/>
</dbReference>
<dbReference type="Gene3D" id="3.30.70.1430">
    <property type="entry name" value="Multidrug efflux transporter AcrB pore domain"/>
    <property type="match status" value="2"/>
</dbReference>
<feature type="transmembrane region" description="Helical" evidence="1">
    <location>
        <begin position="403"/>
        <end position="423"/>
    </location>
</feature>
<feature type="transmembrane region" description="Helical" evidence="1">
    <location>
        <begin position="1009"/>
        <end position="1032"/>
    </location>
</feature>
<dbReference type="Gene3D" id="3.30.2090.10">
    <property type="entry name" value="Multidrug efflux transporter AcrB TolC docking domain, DN and DC subdomains"/>
    <property type="match status" value="2"/>
</dbReference>
<gene>
    <name evidence="2" type="ORF">G3N55_09035</name>
</gene>
<dbReference type="SUPFAM" id="SSF82714">
    <property type="entry name" value="Multidrug efflux transporter AcrB TolC docking domain, DN and DC subdomains"/>
    <property type="match status" value="2"/>
</dbReference>
<proteinExistence type="predicted"/>
<dbReference type="Pfam" id="PF00873">
    <property type="entry name" value="ACR_tran"/>
    <property type="match status" value="1"/>
</dbReference>
<reference evidence="2 3" key="1">
    <citation type="submission" date="2020-02" db="EMBL/GenBank/DDBJ databases">
        <title>Comparative genomics of sulfur disproportionating microorganisms.</title>
        <authorList>
            <person name="Ward L.M."/>
            <person name="Bertran E."/>
            <person name="Johnston D.T."/>
        </authorList>
    </citation>
    <scope>NUCLEOTIDE SEQUENCE [LARGE SCALE GENOMIC DNA]</scope>
    <source>
        <strain evidence="2 3">DSM 100025</strain>
    </source>
</reference>
<evidence type="ECO:0000313" key="3">
    <source>
        <dbReference type="Proteomes" id="UP000469346"/>
    </source>
</evidence>
<dbReference type="RefSeq" id="WP_163299108.1">
    <property type="nucleotide sequence ID" value="NZ_JAAGRR010000106.1"/>
</dbReference>
<feature type="transmembrane region" description="Helical" evidence="1">
    <location>
        <begin position="376"/>
        <end position="396"/>
    </location>
</feature>
<dbReference type="SUPFAM" id="SSF82693">
    <property type="entry name" value="Multidrug efflux transporter AcrB pore domain, PN1, PN2, PC1 and PC2 subdomains"/>
    <property type="match status" value="3"/>
</dbReference>
<keyword evidence="1" id="KW-1133">Transmembrane helix</keyword>
<dbReference type="InterPro" id="IPR027463">
    <property type="entry name" value="AcrB_DN_DC_subdom"/>
</dbReference>
<feature type="transmembrane region" description="Helical" evidence="1">
    <location>
        <begin position="937"/>
        <end position="956"/>
    </location>
</feature>
<dbReference type="InterPro" id="IPR001036">
    <property type="entry name" value="Acrflvin-R"/>
</dbReference>
<feature type="transmembrane region" description="Helical" evidence="1">
    <location>
        <begin position="976"/>
        <end position="997"/>
    </location>
</feature>
<dbReference type="EMBL" id="JAAGRR010000106">
    <property type="protein sequence ID" value="NDY42983.1"/>
    <property type="molecule type" value="Genomic_DNA"/>
</dbReference>
<organism evidence="2 3">
    <name type="scientific">Dissulfurirhabdus thermomarina</name>
    <dbReference type="NCBI Taxonomy" id="1765737"/>
    <lineage>
        <taxon>Bacteria</taxon>
        <taxon>Deltaproteobacteria</taxon>
        <taxon>Dissulfurirhabdaceae</taxon>
        <taxon>Dissulfurirhabdus</taxon>
    </lineage>
</organism>
<sequence>MNAPSGTPTPGPGGRKTFVEAYLERPYLITSFILLAAALGFIGFKAMPLNLFPDANYPVIAVIIPEPGAAASDVEDKVTRTVEKELATIDLVRKVRSVSQDEMAAVSVEFEYAKSLDAAATDVANALKRIEAKLPPDIQPPEIFRVSDATNPVFTLALAPRPGSHLDLAKVRQLADNEIREALLRVPDVANVEVFGGYAPEVTVEVDPRRLHAHGLSLAQVIAAIRAQNLNIPDGLVFRDGGQYLVKTQGERLEKARLLDIVVGREAGGEVHLGDVADVRTGYRERQSLYRGNGHPAIGVNILRPEKGHVTTTIAALERALPAIRARFPDVTFEVADTQKTIIETSISNMVDALRDAIVMTVAVIFLILANTRISLLAAVSIPFTYFLTFAAMYVFGYELNIVTLTAMIVAVGLLLDGAIVVIENIERHFRELGKDIHRAVVDGVNEILLANWAGVFTSAIVLVPIMFIGGYVEKILRQFTVVLAMALLVSYAVSVTVIPLLARHVVKAGTSRNRVERWVSHVGRYLVDPVRDFFAGLIEVALRHRGLFLLVAALLFVASMRQMPLAGRDLMPPMDTGIVKIAFETDSDSSLAATEAVAARIEAVLQDMPGVERISTTVGSEPGVVSFGTGRIPQQGLVTVHFVDRFHRKETIWELEAAIRKRAAAIPGLKSLDVFDFGATPLSSIAASVDVMISGPDPAVLDRLADDVAARIRRVRGLTTVSRSWTLDKTEWRIRVDQEKAARYGLDPVEISRQLTEAVRGGPASVLRVPGEDGYVVRVRYPAEARDSRPDIEAIQVRTRIGPVPLAELARVTRARTRTRFTRQDLEPTVDVYGYRATTAITHLQGRIQKALAGLRLPPGYTLRHEGEIKNMEEAGRRLKRALGLAVVLLFFSLAPTFRSWLNPLTIMTSIPLAMIGAAWGLLLTGRHACMPANMGMILLAGIVVNNSILLIDFIEKSRAEGVPLREAIERAVRVRTRPILMTALGTIVGMLPIAAERALGLERLSPLAVVAIGGLFVSTLLTLIYVPIFYTLFEDLRAWARGVAEGLARRAGKAPARGR</sequence>
<dbReference type="PRINTS" id="PR00702">
    <property type="entry name" value="ACRIFLAVINRP"/>
</dbReference>
<feature type="transmembrane region" description="Helical" evidence="1">
    <location>
        <begin position="27"/>
        <end position="44"/>
    </location>
</feature>
<dbReference type="Gene3D" id="1.20.1640.10">
    <property type="entry name" value="Multidrug efflux transporter AcrB transmembrane domain"/>
    <property type="match status" value="2"/>
</dbReference>
<dbReference type="GO" id="GO:0005886">
    <property type="term" value="C:plasma membrane"/>
    <property type="evidence" value="ECO:0007669"/>
    <property type="project" value="TreeGrafter"/>
</dbReference>
<dbReference type="SUPFAM" id="SSF82866">
    <property type="entry name" value="Multidrug efflux transporter AcrB transmembrane domain"/>
    <property type="match status" value="2"/>
</dbReference>
<feature type="transmembrane region" description="Helical" evidence="1">
    <location>
        <begin position="480"/>
        <end position="503"/>
    </location>
</feature>
<feature type="transmembrane region" description="Helical" evidence="1">
    <location>
        <begin position="906"/>
        <end position="925"/>
    </location>
</feature>
<feature type="transmembrane region" description="Helical" evidence="1">
    <location>
        <begin position="883"/>
        <end position="900"/>
    </location>
</feature>
<protein>
    <submittedName>
        <fullName evidence="2">Efflux RND transporter permease subunit</fullName>
    </submittedName>
</protein>
<dbReference type="Gene3D" id="3.30.70.1320">
    <property type="entry name" value="Multidrug efflux transporter AcrB pore domain like"/>
    <property type="match status" value="1"/>
</dbReference>
<dbReference type="Gene3D" id="3.30.70.1440">
    <property type="entry name" value="Multidrug efflux transporter AcrB pore domain"/>
    <property type="match status" value="1"/>
</dbReference>
<evidence type="ECO:0000313" key="2">
    <source>
        <dbReference type="EMBL" id="NDY42983.1"/>
    </source>
</evidence>
<feature type="transmembrane region" description="Helical" evidence="1">
    <location>
        <begin position="353"/>
        <end position="370"/>
    </location>
</feature>
<name>A0A6N9TSB4_DISTH</name>
<keyword evidence="1" id="KW-0812">Transmembrane</keyword>
<dbReference type="PANTHER" id="PTHR32063:SF0">
    <property type="entry name" value="SWARMING MOTILITY PROTEIN SWRC"/>
    <property type="match status" value="1"/>
</dbReference>